<dbReference type="STRING" id="1441469.A0A225AWF5"/>
<sequence>MASLLSSIFPSRSNYSIRVPSAKTHDLENAVEKPARSLKHLLKLNHLNNSLWVGGTSHNNVAHHLTSAFLFGADDAVLNQIYEVESKSLDPWKEAPGEVVGSDWMDYLGKKEYERAFLDFFEDNLVDEGYDWKSVVQKFLFSDNQPLFSSITAGLGQPLIHLALAFQMSSRDLAMEALTLVATRYHDNNVAKYSDVAAYFQAEPSYKSSSILEILERVRADQTLKTTVLGTPREQNLSNIFRDHEATLLNHCNAWTIISQDPTATFRDSQAAAVALFLGAKINRSKPDNANSRKHDICLLYPLLMSHAIRIILPQTPNNFIISLLKQWWLTTLAIYVARLRPEIELSKPVVAYDLHDKDWRWVAQQAVKGPHANDTHFVLTLRVLKELGQTWDDPENYYLKAAVKFVHEFNGWDIFA</sequence>
<dbReference type="PANTHER" id="PTHR35870">
    <property type="entry name" value="PROTEIN, PUTATIVE (AFU_ORTHOLOGUE AFUA_5G03330)-RELATED"/>
    <property type="match status" value="1"/>
</dbReference>
<organism evidence="2 3">
    <name type="scientific">Talaromyces atroroseus</name>
    <dbReference type="NCBI Taxonomy" id="1441469"/>
    <lineage>
        <taxon>Eukaryota</taxon>
        <taxon>Fungi</taxon>
        <taxon>Dikarya</taxon>
        <taxon>Ascomycota</taxon>
        <taxon>Pezizomycotina</taxon>
        <taxon>Eurotiomycetes</taxon>
        <taxon>Eurotiomycetidae</taxon>
        <taxon>Eurotiales</taxon>
        <taxon>Trichocomaceae</taxon>
        <taxon>Talaromyces</taxon>
        <taxon>Talaromyces sect. Trachyspermi</taxon>
    </lineage>
</organism>
<keyword evidence="3" id="KW-1185">Reference proteome</keyword>
<evidence type="ECO:0000256" key="1">
    <source>
        <dbReference type="ARBA" id="ARBA00023002"/>
    </source>
</evidence>
<dbReference type="PANTHER" id="PTHR35870:SF6">
    <property type="entry name" value="MGS207 PROTEIN"/>
    <property type="match status" value="1"/>
</dbReference>
<gene>
    <name evidence="2" type="ORF">UA08_07284</name>
</gene>
<dbReference type="GO" id="GO:0016491">
    <property type="term" value="F:oxidoreductase activity"/>
    <property type="evidence" value="ECO:0007669"/>
    <property type="project" value="UniProtKB-KW"/>
</dbReference>
<dbReference type="Pfam" id="PF14027">
    <property type="entry name" value="Questin_oxidase"/>
    <property type="match status" value="1"/>
</dbReference>
<reference evidence="2 3" key="1">
    <citation type="submission" date="2015-06" db="EMBL/GenBank/DDBJ databases">
        <title>Talaromyces atroroseus IBT 11181 draft genome.</title>
        <authorList>
            <person name="Rasmussen K.B."/>
            <person name="Rasmussen S."/>
            <person name="Petersen B."/>
            <person name="Sicheritz-Ponten T."/>
            <person name="Mortensen U.H."/>
            <person name="Thrane U."/>
        </authorList>
    </citation>
    <scope>NUCLEOTIDE SEQUENCE [LARGE SCALE GENOMIC DNA]</scope>
    <source>
        <strain evidence="2 3">IBT 11181</strain>
    </source>
</reference>
<proteinExistence type="predicted"/>
<keyword evidence="1" id="KW-0560">Oxidoreductase</keyword>
<dbReference type="EMBL" id="LFMY01000011">
    <property type="protein sequence ID" value="OKL57827.1"/>
    <property type="molecule type" value="Genomic_DNA"/>
</dbReference>
<comment type="caution">
    <text evidence="2">The sequence shown here is derived from an EMBL/GenBank/DDBJ whole genome shotgun (WGS) entry which is preliminary data.</text>
</comment>
<evidence type="ECO:0008006" key="4">
    <source>
        <dbReference type="Google" id="ProtNLM"/>
    </source>
</evidence>
<dbReference type="AlphaFoldDB" id="A0A225AWF5"/>
<protein>
    <recommendedName>
        <fullName evidence="4">Oxidoreductase AflY</fullName>
    </recommendedName>
</protein>
<dbReference type="Proteomes" id="UP000214365">
    <property type="component" value="Unassembled WGS sequence"/>
</dbReference>
<name>A0A225AWF5_TALAT</name>
<evidence type="ECO:0000313" key="2">
    <source>
        <dbReference type="EMBL" id="OKL57827.1"/>
    </source>
</evidence>
<dbReference type="OrthoDB" id="10265971at2759"/>
<dbReference type="GeneID" id="31007040"/>
<accession>A0A225AWF5</accession>
<dbReference type="InterPro" id="IPR025337">
    <property type="entry name" value="Questin_oxidase-like"/>
</dbReference>
<evidence type="ECO:0000313" key="3">
    <source>
        <dbReference type="Proteomes" id="UP000214365"/>
    </source>
</evidence>
<dbReference type="RefSeq" id="XP_020117948.1">
    <property type="nucleotide sequence ID" value="XM_020262209.1"/>
</dbReference>